<keyword evidence="1" id="KW-0732">Signal</keyword>
<evidence type="ECO:0000313" key="4">
    <source>
        <dbReference type="Proteomes" id="UP000659654"/>
    </source>
</evidence>
<dbReference type="EMBL" id="CAJFDI010000005">
    <property type="protein sequence ID" value="CAD5232580.1"/>
    <property type="molecule type" value="Genomic_DNA"/>
</dbReference>
<dbReference type="SUPFAM" id="SSF57302">
    <property type="entry name" value="Snake toxin-like"/>
    <property type="match status" value="1"/>
</dbReference>
<reference evidence="3" key="1">
    <citation type="submission" date="2020-09" db="EMBL/GenBank/DDBJ databases">
        <authorList>
            <person name="Kikuchi T."/>
        </authorList>
    </citation>
    <scope>NUCLEOTIDE SEQUENCE</scope>
    <source>
        <strain evidence="3">Ka4C1</strain>
    </source>
</reference>
<comment type="caution">
    <text evidence="3">The sequence shown here is derived from an EMBL/GenBank/DDBJ whole genome shotgun (WGS) entry which is preliminary data.</text>
</comment>
<dbReference type="Proteomes" id="UP000582659">
    <property type="component" value="Unassembled WGS sequence"/>
</dbReference>
<gene>
    <name evidence="3" type="ORF">BXYJ_LOCUS12671</name>
</gene>
<protein>
    <submittedName>
        <fullName evidence="3">(pine wood nematode) hypothetical protein</fullName>
    </submittedName>
</protein>
<keyword evidence="4" id="KW-1185">Reference proteome</keyword>
<name>A0A7I8XJD5_BURXY</name>
<dbReference type="AlphaFoldDB" id="A0A7I8XJD5"/>
<organism evidence="3 4">
    <name type="scientific">Bursaphelenchus xylophilus</name>
    <name type="common">Pinewood nematode worm</name>
    <name type="synonym">Aphelenchoides xylophilus</name>
    <dbReference type="NCBI Taxonomy" id="6326"/>
    <lineage>
        <taxon>Eukaryota</taxon>
        <taxon>Metazoa</taxon>
        <taxon>Ecdysozoa</taxon>
        <taxon>Nematoda</taxon>
        <taxon>Chromadorea</taxon>
        <taxon>Rhabditida</taxon>
        <taxon>Tylenchina</taxon>
        <taxon>Tylenchomorpha</taxon>
        <taxon>Aphelenchoidea</taxon>
        <taxon>Aphelenchoididae</taxon>
        <taxon>Bursaphelenchus</taxon>
    </lineage>
</organism>
<feature type="chain" id="PRO_5036400133" evidence="1">
    <location>
        <begin position="20"/>
        <end position="110"/>
    </location>
</feature>
<feature type="signal peptide" evidence="1">
    <location>
        <begin position="1"/>
        <end position="19"/>
    </location>
</feature>
<sequence>MRLLCSLILVILLVDFAVASYDCYRGEEQDGSMTPAYCAKTSNGCLKFVGFDGVRVSRDCARPDECVDRTQKVIPRNTGTVYCCWSNWCNSSPVMSASLLLIFSAYFLLN</sequence>
<dbReference type="EMBL" id="CAJFCV020000005">
    <property type="protein sequence ID" value="CAG9125229.1"/>
    <property type="molecule type" value="Genomic_DNA"/>
</dbReference>
<dbReference type="OrthoDB" id="10478351at2759"/>
<evidence type="ECO:0000259" key="2">
    <source>
        <dbReference type="Pfam" id="PF00087"/>
    </source>
</evidence>
<dbReference type="Proteomes" id="UP000659654">
    <property type="component" value="Unassembled WGS sequence"/>
</dbReference>
<proteinExistence type="predicted"/>
<feature type="domain" description="Snake toxin/toxin-like" evidence="2">
    <location>
        <begin position="21"/>
        <end position="90"/>
    </location>
</feature>
<dbReference type="InterPro" id="IPR045860">
    <property type="entry name" value="Snake_toxin-like_sf"/>
</dbReference>
<evidence type="ECO:0000313" key="3">
    <source>
        <dbReference type="EMBL" id="CAD5232580.1"/>
    </source>
</evidence>
<dbReference type="Gene3D" id="2.10.60.10">
    <property type="entry name" value="CD59"/>
    <property type="match status" value="1"/>
</dbReference>
<accession>A0A7I8XJD5</accession>
<dbReference type="Pfam" id="PF00087">
    <property type="entry name" value="Toxin_TOLIP"/>
    <property type="match status" value="1"/>
</dbReference>
<evidence type="ECO:0000256" key="1">
    <source>
        <dbReference type="SAM" id="SignalP"/>
    </source>
</evidence>
<dbReference type="InterPro" id="IPR035076">
    <property type="entry name" value="Toxin/TOLIP"/>
</dbReference>